<dbReference type="SUPFAM" id="SSF53706">
    <property type="entry name" value="Formate dehydrogenase/DMSO reductase, domains 1-3"/>
    <property type="match status" value="1"/>
</dbReference>
<proteinExistence type="predicted"/>
<accession>C6XDX6</accession>
<dbReference type="STRING" id="582744.Msip34_1506"/>
<organism evidence="1 2">
    <name type="scientific">Methylovorus glucosotrophus (strain SIP3-4)</name>
    <dbReference type="NCBI Taxonomy" id="582744"/>
    <lineage>
        <taxon>Bacteria</taxon>
        <taxon>Pseudomonadati</taxon>
        <taxon>Pseudomonadota</taxon>
        <taxon>Betaproteobacteria</taxon>
        <taxon>Nitrosomonadales</taxon>
        <taxon>Methylophilaceae</taxon>
        <taxon>Methylovorus</taxon>
    </lineage>
</organism>
<dbReference type="Proteomes" id="UP000002743">
    <property type="component" value="Chromosome"/>
</dbReference>
<dbReference type="CDD" id="cd02761">
    <property type="entry name" value="MopB_FmdB-FwdB"/>
    <property type="match status" value="1"/>
</dbReference>
<keyword evidence="1" id="KW-0560">Oxidoreductase</keyword>
<dbReference type="EMBL" id="CP001674">
    <property type="protein sequence ID" value="ACT50751.1"/>
    <property type="molecule type" value="Genomic_DNA"/>
</dbReference>
<dbReference type="InterPro" id="IPR016457">
    <property type="entry name" value="Formylmethanofuran_DH_bsu"/>
</dbReference>
<dbReference type="Gene3D" id="3.40.50.1220">
    <property type="entry name" value="TPP-binding domain"/>
    <property type="match status" value="1"/>
</dbReference>
<dbReference type="HOGENOM" id="CLU_034348_1_0_4"/>
<dbReference type="EC" id="1.2.7.12" evidence="1"/>
<dbReference type="OrthoDB" id="240576at2"/>
<name>C6XDX6_METGS</name>
<reference evidence="2" key="1">
    <citation type="submission" date="2009-07" db="EMBL/GenBank/DDBJ databases">
        <title>Complete sequence of chromosome of Methylovorus sp. SIP3-4.</title>
        <authorList>
            <person name="Lucas S."/>
            <person name="Copeland A."/>
            <person name="Lapidus A."/>
            <person name="Glavina del Rio T."/>
            <person name="Tice H."/>
            <person name="Bruce D."/>
            <person name="Goodwin L."/>
            <person name="Pitluck S."/>
            <person name="Clum A."/>
            <person name="Larimer F."/>
            <person name="Land M."/>
            <person name="Hauser L."/>
            <person name="Kyrpides N."/>
            <person name="Mikhailova N."/>
            <person name="Kayluzhnaya M."/>
            <person name="Chistoserdova L."/>
        </authorList>
    </citation>
    <scope>NUCLEOTIDE SEQUENCE [LARGE SCALE GENOMIC DNA]</scope>
    <source>
        <strain evidence="2">SIP3-4</strain>
    </source>
</reference>
<reference evidence="1 2" key="2">
    <citation type="journal article" date="2011" name="J. Bacteriol.">
        <title>Genomes of three methylotrophs from a single niche uncover genetic and metabolic divergence of Methylophilaceae.</title>
        <authorList>
            <person name="Lapidus A."/>
            <person name="Clum A."/>
            <person name="Labutti K."/>
            <person name="Kaluzhnaya M.G."/>
            <person name="Lim S."/>
            <person name="Beck D.A."/>
            <person name="Glavina Del Rio T."/>
            <person name="Nolan M."/>
            <person name="Mavromatis K."/>
            <person name="Huntemann M."/>
            <person name="Lucas S."/>
            <person name="Lidstrom M.E."/>
            <person name="Ivanova N."/>
            <person name="Chistoserdova L."/>
        </authorList>
    </citation>
    <scope>NUCLEOTIDE SEQUENCE [LARGE SCALE GENOMIC DNA]</scope>
    <source>
        <strain evidence="1 2">SIP3-4</strain>
    </source>
</reference>
<protein>
    <submittedName>
        <fullName evidence="1">Formylmethanofuran dehydrogenase</fullName>
        <ecNumber evidence="1">1.2.7.12</ecNumber>
    </submittedName>
</protein>
<dbReference type="RefSeq" id="WP_015830188.1">
    <property type="nucleotide sequence ID" value="NC_012969.1"/>
</dbReference>
<dbReference type="GO" id="GO:0018493">
    <property type="term" value="F:formylmethanofuran dehydrogenase activity"/>
    <property type="evidence" value="ECO:0007669"/>
    <property type="project" value="UniProtKB-EC"/>
</dbReference>
<gene>
    <name evidence="1" type="ordered locus">Msip34_1506</name>
</gene>
<dbReference type="PIRSF" id="PIRSF005646">
    <property type="entry name" value="FwdB"/>
    <property type="match status" value="1"/>
</dbReference>
<evidence type="ECO:0000313" key="1">
    <source>
        <dbReference type="EMBL" id="ACT50751.1"/>
    </source>
</evidence>
<dbReference type="eggNOG" id="COG1029">
    <property type="taxonomic scope" value="Bacteria"/>
</dbReference>
<evidence type="ECO:0000313" key="2">
    <source>
        <dbReference type="Proteomes" id="UP000002743"/>
    </source>
</evidence>
<dbReference type="KEGG" id="mei:Msip34_1506"/>
<dbReference type="AlphaFoldDB" id="C6XDX6"/>
<sequence length="432" mass="46451">MEHLSQAIDLSSPGTIEAVTCPACGLLCDDLSVERHADGALKVIKNPCAKGVKFFQYTPKTTQPRIAGKPSDLQAAIAKATEILGGAKHPLLSGLGTDIQGMRAVMNLAEKSGATIDHMNGKSSMRNLLVMQNSGWQITTLTEVKNRVDLLLVVGTDIVSYFSRFFERNIWNPETMFGQDTSSREVVYLGGRDLDTSHGVSPKGVQPTVLPCDVAQLPEVLGVLRAILLGKKVIATEVAGIQVADLAKLAERLQAAKYSVVAWTASALDFPHAELAIQNIVGIVDKLNATTRSSGLPLSGSEGDVGAYNTSSWISGYPFRMSYRNDYPDYEPHHYATDRLLAEGQVDAMVWISSFNPARLPPASKIPNIVIGHPNLELETEPDVFIPVAVPGIETKGIQFRSDSSVALPLKQLRATDLPTLGDVLSAIEAGL</sequence>
<dbReference type="GO" id="GO:0015948">
    <property type="term" value="P:methanogenesis"/>
    <property type="evidence" value="ECO:0007669"/>
    <property type="project" value="InterPro"/>
</dbReference>
<keyword evidence="2" id="KW-1185">Reference proteome</keyword>